<dbReference type="Pfam" id="PF10453">
    <property type="entry name" value="NUFIP1"/>
    <property type="match status" value="1"/>
</dbReference>
<sequence length="428" mass="49337">MNRPPRPQILNNFHRGPIPYQNQWRPRGPPRLPWNNSRFGQTFVKTENQNSDEHWCETCDRGFPTEDILQKHKQQHQKCNIDGCQFVAHPKVITKHIQMQHSTGLYKKIANLNNPEEIQKWREERKKKYPTKSNIEKKQAEHQEKIARGEKMNLNHDHRNYRKTQGSGPGIKRKLGDDKRNQTKPGVNRGTKQNSSNKPNTSISTSTEVLDPPKKIQKKIPAAPATIEKNKLKPFAGILSIQMEDNTEEVPDTTENSNELFDDDYDENTEISKEITNKEPVLCGALSSLMCDYGSSDEENETVNKLIVPDQKQVESSIEIKINPTAVAPTIEKIDTEDDDAPEEVKIEKSNTEHDAAIEITTKNKEKRVVKSVIPQKNIDKPNYKTKRKVPSTLLQKLLHSEIRQERNIVLQCIRYIKKNNYFVKSSQ</sequence>
<evidence type="ECO:0000259" key="2">
    <source>
        <dbReference type="PROSITE" id="PS00028"/>
    </source>
</evidence>
<dbReference type="SMART" id="SM00355">
    <property type="entry name" value="ZnF_C2H2"/>
    <property type="match status" value="2"/>
</dbReference>
<feature type="compositionally biased region" description="Basic and acidic residues" evidence="1">
    <location>
        <begin position="134"/>
        <end position="158"/>
    </location>
</feature>
<dbReference type="InterPro" id="IPR039136">
    <property type="entry name" value="NUFIP1-like"/>
</dbReference>
<keyword evidence="4" id="KW-1185">Reference proteome</keyword>
<evidence type="ECO:0000313" key="4">
    <source>
        <dbReference type="Proteomes" id="UP000648187"/>
    </source>
</evidence>
<dbReference type="PANTHER" id="PTHR13309">
    <property type="entry name" value="NUCLEAR FRAGILE X MENTAL RETARDATION PROTEIN INTERACTING PROTEIN 1"/>
    <property type="match status" value="1"/>
</dbReference>
<proteinExistence type="predicted"/>
<dbReference type="GO" id="GO:0005634">
    <property type="term" value="C:nucleus"/>
    <property type="evidence" value="ECO:0007669"/>
    <property type="project" value="TreeGrafter"/>
</dbReference>
<evidence type="ECO:0000256" key="1">
    <source>
        <dbReference type="SAM" id="MobiDB-lite"/>
    </source>
</evidence>
<dbReference type="GO" id="GO:0000492">
    <property type="term" value="P:box C/D snoRNP assembly"/>
    <property type="evidence" value="ECO:0007669"/>
    <property type="project" value="TreeGrafter"/>
</dbReference>
<dbReference type="GO" id="GO:0003723">
    <property type="term" value="F:RNA binding"/>
    <property type="evidence" value="ECO:0007669"/>
    <property type="project" value="InterPro"/>
</dbReference>
<dbReference type="InterPro" id="IPR013087">
    <property type="entry name" value="Znf_C2H2_type"/>
</dbReference>
<reference evidence="3" key="1">
    <citation type="submission" date="2020-08" db="EMBL/GenBank/DDBJ databases">
        <title>Spodoptera exigua strain:BAW_Kor-Di-RS1 Genome sequencing and assembly.</title>
        <authorList>
            <person name="Kim J."/>
            <person name="Nam H.Y."/>
            <person name="Kwon M."/>
            <person name="Choi J.H."/>
            <person name="Cho S.R."/>
            <person name="Kim G.-H."/>
        </authorList>
    </citation>
    <scope>NUCLEOTIDE SEQUENCE</scope>
    <source>
        <strain evidence="3">BAW_Kor-Di-RS1</strain>
        <tissue evidence="3">Whole-body</tissue>
    </source>
</reference>
<dbReference type="Proteomes" id="UP000648187">
    <property type="component" value="Unassembled WGS sequence"/>
</dbReference>
<protein>
    <recommendedName>
        <fullName evidence="2">C2H2-type domain-containing protein</fullName>
    </recommendedName>
</protein>
<organism evidence="3 4">
    <name type="scientific">Spodoptera exigua</name>
    <name type="common">Beet armyworm</name>
    <name type="synonym">Noctua fulgens</name>
    <dbReference type="NCBI Taxonomy" id="7107"/>
    <lineage>
        <taxon>Eukaryota</taxon>
        <taxon>Metazoa</taxon>
        <taxon>Ecdysozoa</taxon>
        <taxon>Arthropoda</taxon>
        <taxon>Hexapoda</taxon>
        <taxon>Insecta</taxon>
        <taxon>Pterygota</taxon>
        <taxon>Neoptera</taxon>
        <taxon>Endopterygota</taxon>
        <taxon>Lepidoptera</taxon>
        <taxon>Glossata</taxon>
        <taxon>Ditrysia</taxon>
        <taxon>Noctuoidea</taxon>
        <taxon>Noctuidae</taxon>
        <taxon>Amphipyrinae</taxon>
        <taxon>Spodoptera</taxon>
    </lineage>
</organism>
<evidence type="ECO:0000313" key="3">
    <source>
        <dbReference type="EMBL" id="KAF9415031.1"/>
    </source>
</evidence>
<feature type="domain" description="C2H2-type" evidence="2">
    <location>
        <begin position="56"/>
        <end position="76"/>
    </location>
</feature>
<dbReference type="InterPro" id="IPR019496">
    <property type="entry name" value="NUFIP1_cons_dom"/>
</dbReference>
<dbReference type="AlphaFoldDB" id="A0A835L5K4"/>
<gene>
    <name evidence="3" type="ORF">HW555_007187</name>
</gene>
<feature type="region of interest" description="Disordered" evidence="1">
    <location>
        <begin position="122"/>
        <end position="215"/>
    </location>
</feature>
<comment type="caution">
    <text evidence="3">The sequence shown here is derived from an EMBL/GenBank/DDBJ whole genome shotgun (WGS) entry which is preliminary data.</text>
</comment>
<dbReference type="PANTHER" id="PTHR13309:SF0">
    <property type="entry name" value="FMR1-INTERACTING PROTEIN NUFIP1"/>
    <property type="match status" value="1"/>
</dbReference>
<dbReference type="PROSITE" id="PS00028">
    <property type="entry name" value="ZINC_FINGER_C2H2_1"/>
    <property type="match status" value="1"/>
</dbReference>
<feature type="region of interest" description="Disordered" evidence="1">
    <location>
        <begin position="1"/>
        <end position="28"/>
    </location>
</feature>
<name>A0A835L5K4_SPOEX</name>
<dbReference type="EMBL" id="JACKWZ010000119">
    <property type="protein sequence ID" value="KAF9415031.1"/>
    <property type="molecule type" value="Genomic_DNA"/>
</dbReference>
<feature type="compositionally biased region" description="Polar residues" evidence="1">
    <location>
        <begin position="190"/>
        <end position="208"/>
    </location>
</feature>
<accession>A0A835L5K4</accession>